<dbReference type="EMBL" id="KE345811">
    <property type="protein sequence ID" value="EXC17275.1"/>
    <property type="molecule type" value="Genomic_DNA"/>
</dbReference>
<sequence length="137" mass="15540">MNRHSNPSRSIIRKHIQRRGHKAWIPRLGRKRETERILIQRPKFIQCHHDIGSELGFRTRGRQNEAPGQGPSLARGNPQESLDLGGICCTRKYALDMSANKGTPRGPTVVTWTWASTVWAADPINPRRLQGSSEKKI</sequence>
<protein>
    <submittedName>
        <fullName evidence="2">Uncharacterized protein</fullName>
    </submittedName>
</protein>
<accession>W9S649</accession>
<dbReference type="AlphaFoldDB" id="W9S649"/>
<keyword evidence="3" id="KW-1185">Reference proteome</keyword>
<reference evidence="3" key="1">
    <citation type="submission" date="2013-01" db="EMBL/GenBank/DDBJ databases">
        <title>Draft Genome Sequence of a Mulberry Tree, Morus notabilis C.K. Schneid.</title>
        <authorList>
            <person name="He N."/>
            <person name="Zhao S."/>
        </authorList>
    </citation>
    <scope>NUCLEOTIDE SEQUENCE</scope>
</reference>
<organism evidence="2 3">
    <name type="scientific">Morus notabilis</name>
    <dbReference type="NCBI Taxonomy" id="981085"/>
    <lineage>
        <taxon>Eukaryota</taxon>
        <taxon>Viridiplantae</taxon>
        <taxon>Streptophyta</taxon>
        <taxon>Embryophyta</taxon>
        <taxon>Tracheophyta</taxon>
        <taxon>Spermatophyta</taxon>
        <taxon>Magnoliopsida</taxon>
        <taxon>eudicotyledons</taxon>
        <taxon>Gunneridae</taxon>
        <taxon>Pentapetalae</taxon>
        <taxon>rosids</taxon>
        <taxon>fabids</taxon>
        <taxon>Rosales</taxon>
        <taxon>Moraceae</taxon>
        <taxon>Moreae</taxon>
        <taxon>Morus</taxon>
    </lineage>
</organism>
<dbReference type="Proteomes" id="UP000030645">
    <property type="component" value="Unassembled WGS sequence"/>
</dbReference>
<evidence type="ECO:0000313" key="3">
    <source>
        <dbReference type="Proteomes" id="UP000030645"/>
    </source>
</evidence>
<evidence type="ECO:0000256" key="1">
    <source>
        <dbReference type="SAM" id="MobiDB-lite"/>
    </source>
</evidence>
<feature type="region of interest" description="Disordered" evidence="1">
    <location>
        <begin position="57"/>
        <end position="80"/>
    </location>
</feature>
<evidence type="ECO:0000313" key="2">
    <source>
        <dbReference type="EMBL" id="EXC17275.1"/>
    </source>
</evidence>
<gene>
    <name evidence="2" type="ORF">L484_027462</name>
</gene>
<proteinExistence type="predicted"/>
<name>W9S649_9ROSA</name>